<organism evidence="8 9">
    <name type="scientific">Hymenoscyphus albidus</name>
    <dbReference type="NCBI Taxonomy" id="595503"/>
    <lineage>
        <taxon>Eukaryota</taxon>
        <taxon>Fungi</taxon>
        <taxon>Dikarya</taxon>
        <taxon>Ascomycota</taxon>
        <taxon>Pezizomycotina</taxon>
        <taxon>Leotiomycetes</taxon>
        <taxon>Helotiales</taxon>
        <taxon>Helotiaceae</taxon>
        <taxon>Hymenoscyphus</taxon>
    </lineage>
</organism>
<dbReference type="PANTHER" id="PTHR31212:SF4">
    <property type="entry name" value="ALPHA-KETOGLUTARATE-DEPENDENT DIOXYGENASE ALKB HOMOLOG 3"/>
    <property type="match status" value="1"/>
</dbReference>
<gene>
    <name evidence="8" type="ORF">HYALB_00007561</name>
</gene>
<dbReference type="Gene3D" id="2.60.120.590">
    <property type="entry name" value="Alpha-ketoglutarate-dependent dioxygenase AlkB-like"/>
    <property type="match status" value="1"/>
</dbReference>
<dbReference type="Pfam" id="PF13532">
    <property type="entry name" value="2OG-FeII_Oxy_2"/>
    <property type="match status" value="1"/>
</dbReference>
<evidence type="ECO:0000259" key="6">
    <source>
        <dbReference type="PROSITE" id="PS51471"/>
    </source>
</evidence>
<keyword evidence="9" id="KW-1185">Reference proteome</keyword>
<dbReference type="EMBL" id="CAJVRM010000160">
    <property type="protein sequence ID" value="CAG8976034.1"/>
    <property type="molecule type" value="Genomic_DNA"/>
</dbReference>
<feature type="domain" description="GRF-type" evidence="7">
    <location>
        <begin position="401"/>
        <end position="446"/>
    </location>
</feature>
<evidence type="ECO:0000256" key="1">
    <source>
        <dbReference type="ARBA" id="ARBA00022723"/>
    </source>
</evidence>
<feature type="region of interest" description="Disordered" evidence="5">
    <location>
        <begin position="81"/>
        <end position="120"/>
    </location>
</feature>
<feature type="region of interest" description="Disordered" evidence="5">
    <location>
        <begin position="309"/>
        <end position="338"/>
    </location>
</feature>
<dbReference type="InterPro" id="IPR037151">
    <property type="entry name" value="AlkB-like_sf"/>
</dbReference>
<evidence type="ECO:0000259" key="7">
    <source>
        <dbReference type="PROSITE" id="PS51999"/>
    </source>
</evidence>
<feature type="compositionally biased region" description="Polar residues" evidence="5">
    <location>
        <begin position="16"/>
        <end position="41"/>
    </location>
</feature>
<evidence type="ECO:0000313" key="8">
    <source>
        <dbReference type="EMBL" id="CAG8976034.1"/>
    </source>
</evidence>
<evidence type="ECO:0000256" key="5">
    <source>
        <dbReference type="SAM" id="MobiDB-lite"/>
    </source>
</evidence>
<dbReference type="Proteomes" id="UP000701801">
    <property type="component" value="Unassembled WGS sequence"/>
</dbReference>
<dbReference type="SUPFAM" id="SSF51197">
    <property type="entry name" value="Clavaminate synthase-like"/>
    <property type="match status" value="1"/>
</dbReference>
<dbReference type="InterPro" id="IPR032854">
    <property type="entry name" value="ALKBH3"/>
</dbReference>
<evidence type="ECO:0000256" key="4">
    <source>
        <dbReference type="PROSITE-ProRule" id="PRU01343"/>
    </source>
</evidence>
<accession>A0A9N9Q5M4</accession>
<feature type="region of interest" description="Disordered" evidence="5">
    <location>
        <begin position="1"/>
        <end position="46"/>
    </location>
</feature>
<dbReference type="AlphaFoldDB" id="A0A9N9Q5M4"/>
<protein>
    <recommendedName>
        <fullName evidence="10">Fe2OG dioxygenase domain-containing protein</fullName>
    </recommendedName>
</protein>
<evidence type="ECO:0000256" key="2">
    <source>
        <dbReference type="ARBA" id="ARBA00022771"/>
    </source>
</evidence>
<feature type="domain" description="Fe2OG dioxygenase" evidence="6">
    <location>
        <begin position="261"/>
        <end position="390"/>
    </location>
</feature>
<proteinExistence type="predicted"/>
<dbReference type="FunFam" id="2.60.120.590:FF:000010">
    <property type="entry name" value="GRF zinc finger domain protein"/>
    <property type="match status" value="1"/>
</dbReference>
<evidence type="ECO:0000313" key="9">
    <source>
        <dbReference type="Proteomes" id="UP000701801"/>
    </source>
</evidence>
<dbReference type="GO" id="GO:0051213">
    <property type="term" value="F:dioxygenase activity"/>
    <property type="evidence" value="ECO:0007669"/>
    <property type="project" value="InterPro"/>
</dbReference>
<keyword evidence="3" id="KW-0862">Zinc</keyword>
<dbReference type="PROSITE" id="PS51999">
    <property type="entry name" value="ZF_GRF"/>
    <property type="match status" value="1"/>
</dbReference>
<dbReference type="InterPro" id="IPR010666">
    <property type="entry name" value="Znf_GRF"/>
</dbReference>
<evidence type="ECO:0000256" key="3">
    <source>
        <dbReference type="ARBA" id="ARBA00022833"/>
    </source>
</evidence>
<dbReference type="PANTHER" id="PTHR31212">
    <property type="entry name" value="ALPHA-KETOGLUTARATE-DEPENDENT DIOXYGENASE ALKB HOMOLOG 3"/>
    <property type="match status" value="1"/>
</dbReference>
<dbReference type="GO" id="GO:0008270">
    <property type="term" value="F:zinc ion binding"/>
    <property type="evidence" value="ECO:0007669"/>
    <property type="project" value="UniProtKB-KW"/>
</dbReference>
<name>A0A9N9Q5M4_9HELO</name>
<feature type="compositionally biased region" description="Basic and acidic residues" evidence="5">
    <location>
        <begin position="309"/>
        <end position="334"/>
    </location>
</feature>
<dbReference type="OrthoDB" id="545910at2759"/>
<dbReference type="InterPro" id="IPR027450">
    <property type="entry name" value="AlkB-like"/>
</dbReference>
<reference evidence="8" key="1">
    <citation type="submission" date="2021-07" db="EMBL/GenBank/DDBJ databases">
        <authorList>
            <person name="Durling M."/>
        </authorList>
    </citation>
    <scope>NUCLEOTIDE SEQUENCE</scope>
</reference>
<sequence>MDAFLSRSKRKRSPFPENNPTRSTKVPTCETTTPHEVTSPFSPDDESTDFKLALLSSLHPSHDQQLLLDVLLSNEGSVDLASASLSSPPSPPPKKKSSATGYQSSLSSFVKPPDHPEPFGKKLLSKRGKTLHLYSSEDVEQHTPCTIIHNFLPTQEANELLKELLVEASTFERMTFKLFENVVQSPHTACFYVEGLEREREQKTEYIYNGGRLTDVRQLTPTMQKVSSKVQEAVNTAIQTRIQTHYPNAQKLHHQSPHPWKPNAAVVNCYSGAAESVGWHSDQFTYLGPRPVIGSVSLGVAREFRVRRIIPQDEDTHSNPKPETGESIRKTKEDSDAEGQISIHLPHNSLLVMHAEMQESWKHSIVPALTIDPHPISGNKRINVTYRDYKASLHPRYTPRCRCGVPCILRVVQRKKENWGRYFWMCYVGNVPGKEGCRIFVWAEFDGDGEPVWR</sequence>
<dbReference type="GO" id="GO:0006307">
    <property type="term" value="P:DNA alkylation repair"/>
    <property type="evidence" value="ECO:0007669"/>
    <property type="project" value="InterPro"/>
</dbReference>
<dbReference type="InterPro" id="IPR005123">
    <property type="entry name" value="Oxoglu/Fe-dep_dioxygenase_dom"/>
</dbReference>
<keyword evidence="2 4" id="KW-0863">Zinc-finger</keyword>
<keyword evidence="1" id="KW-0479">Metal-binding</keyword>
<evidence type="ECO:0008006" key="10">
    <source>
        <dbReference type="Google" id="ProtNLM"/>
    </source>
</evidence>
<comment type="caution">
    <text evidence="8">The sequence shown here is derived from an EMBL/GenBank/DDBJ whole genome shotgun (WGS) entry which is preliminary data.</text>
</comment>
<dbReference type="PROSITE" id="PS51471">
    <property type="entry name" value="FE2OG_OXY"/>
    <property type="match status" value="1"/>
</dbReference>